<reference evidence="1 2" key="1">
    <citation type="submission" date="2014-04" db="EMBL/GenBank/DDBJ databases">
        <authorList>
            <consortium name="DOE Joint Genome Institute"/>
            <person name="Kuo A."/>
            <person name="Zuccaro A."/>
            <person name="Kohler A."/>
            <person name="Nagy L.G."/>
            <person name="Floudas D."/>
            <person name="Copeland A."/>
            <person name="Barry K.W."/>
            <person name="Cichocki N."/>
            <person name="Veneault-Fourrey C."/>
            <person name="LaButti K."/>
            <person name="Lindquist E.A."/>
            <person name="Lipzen A."/>
            <person name="Lundell T."/>
            <person name="Morin E."/>
            <person name="Murat C."/>
            <person name="Sun H."/>
            <person name="Tunlid A."/>
            <person name="Henrissat B."/>
            <person name="Grigoriev I.V."/>
            <person name="Hibbett D.S."/>
            <person name="Martin F."/>
            <person name="Nordberg H.P."/>
            <person name="Cantor M.N."/>
            <person name="Hua S.X."/>
        </authorList>
    </citation>
    <scope>NUCLEOTIDE SEQUENCE [LARGE SCALE GENOMIC DNA]</scope>
    <source>
        <strain evidence="1 2">MAFF 305830</strain>
    </source>
</reference>
<dbReference type="EMBL" id="KN824279">
    <property type="protein sequence ID" value="KIM32911.1"/>
    <property type="molecule type" value="Genomic_DNA"/>
</dbReference>
<evidence type="ECO:0000313" key="1">
    <source>
        <dbReference type="EMBL" id="KIM32911.1"/>
    </source>
</evidence>
<evidence type="ECO:0000313" key="2">
    <source>
        <dbReference type="Proteomes" id="UP000054097"/>
    </source>
</evidence>
<dbReference type="HOGENOM" id="CLU_2832790_0_0_1"/>
<sequence length="66" mass="6816">MTPIPGASGVVAKACNAETMSSRVTNSVILMSFRRDFGRNGAKGTSCVGTDLKAGLGELVQQRGSK</sequence>
<dbReference type="Proteomes" id="UP000054097">
    <property type="component" value="Unassembled WGS sequence"/>
</dbReference>
<organism evidence="1 2">
    <name type="scientific">Serendipita vermifera MAFF 305830</name>
    <dbReference type="NCBI Taxonomy" id="933852"/>
    <lineage>
        <taxon>Eukaryota</taxon>
        <taxon>Fungi</taxon>
        <taxon>Dikarya</taxon>
        <taxon>Basidiomycota</taxon>
        <taxon>Agaricomycotina</taxon>
        <taxon>Agaricomycetes</taxon>
        <taxon>Sebacinales</taxon>
        <taxon>Serendipitaceae</taxon>
        <taxon>Serendipita</taxon>
    </lineage>
</organism>
<reference evidence="2" key="2">
    <citation type="submission" date="2015-01" db="EMBL/GenBank/DDBJ databases">
        <title>Evolutionary Origins and Diversification of the Mycorrhizal Mutualists.</title>
        <authorList>
            <consortium name="DOE Joint Genome Institute"/>
            <consortium name="Mycorrhizal Genomics Consortium"/>
            <person name="Kohler A."/>
            <person name="Kuo A."/>
            <person name="Nagy L.G."/>
            <person name="Floudas D."/>
            <person name="Copeland A."/>
            <person name="Barry K.W."/>
            <person name="Cichocki N."/>
            <person name="Veneault-Fourrey C."/>
            <person name="LaButti K."/>
            <person name="Lindquist E.A."/>
            <person name="Lipzen A."/>
            <person name="Lundell T."/>
            <person name="Morin E."/>
            <person name="Murat C."/>
            <person name="Riley R."/>
            <person name="Ohm R."/>
            <person name="Sun H."/>
            <person name="Tunlid A."/>
            <person name="Henrissat B."/>
            <person name="Grigoriev I.V."/>
            <person name="Hibbett D.S."/>
            <person name="Martin F."/>
        </authorList>
    </citation>
    <scope>NUCLEOTIDE SEQUENCE [LARGE SCALE GENOMIC DNA]</scope>
    <source>
        <strain evidence="2">MAFF 305830</strain>
    </source>
</reference>
<name>A0A0C3BN84_SERVB</name>
<dbReference type="AlphaFoldDB" id="A0A0C3BN84"/>
<proteinExistence type="predicted"/>
<protein>
    <submittedName>
        <fullName evidence="1">Uncharacterized protein</fullName>
    </submittedName>
</protein>
<keyword evidence="2" id="KW-1185">Reference proteome</keyword>
<accession>A0A0C3BN84</accession>
<gene>
    <name evidence="1" type="ORF">M408DRAFT_326610</name>
</gene>